<keyword evidence="7 20" id="KW-0812">Transmembrane</keyword>
<reference evidence="23" key="1">
    <citation type="submission" date="2021-04" db="EMBL/GenBank/DDBJ databases">
        <authorList>
            <consortium name="Wellcome Sanger Institute Data Sharing"/>
        </authorList>
    </citation>
    <scope>NUCLEOTIDE SEQUENCE [LARGE SCALE GENOMIC DNA]</scope>
</reference>
<evidence type="ECO:0000256" key="16">
    <source>
        <dbReference type="ARBA" id="ARBA00023136"/>
    </source>
</evidence>
<dbReference type="Gene3D" id="2.60.40.2030">
    <property type="match status" value="2"/>
</dbReference>
<evidence type="ECO:0000256" key="4">
    <source>
        <dbReference type="ARBA" id="ARBA00022449"/>
    </source>
</evidence>
<evidence type="ECO:0000256" key="3">
    <source>
        <dbReference type="ARBA" id="ARBA00022448"/>
    </source>
</evidence>
<dbReference type="SUPFAM" id="SSF141072">
    <property type="entry name" value="CalX-like"/>
    <property type="match status" value="2"/>
</dbReference>
<dbReference type="PANTHER" id="PTHR11878:SF8">
    <property type="entry name" value="SODIUM_CALCIUM EXCHANGER 2"/>
    <property type="match status" value="1"/>
</dbReference>
<feature type="domain" description="Calx-beta" evidence="22">
    <location>
        <begin position="533"/>
        <end position="632"/>
    </location>
</feature>
<keyword evidence="11" id="KW-0106">Calcium</keyword>
<keyword evidence="18" id="KW-0739">Sodium transport</keyword>
<name>A0A7N6B2Q0_ANATE</name>
<dbReference type="SMART" id="SM00237">
    <property type="entry name" value="Calx_beta"/>
    <property type="match status" value="2"/>
</dbReference>
<keyword evidence="12" id="KW-0112">Calmodulin-binding</keyword>
<keyword evidence="6" id="KW-0109">Calcium transport</keyword>
<feature type="transmembrane region" description="Helical" evidence="20">
    <location>
        <begin position="781"/>
        <end position="802"/>
    </location>
</feature>
<evidence type="ECO:0000256" key="21">
    <source>
        <dbReference type="SAM" id="SignalP"/>
    </source>
</evidence>
<evidence type="ECO:0000256" key="1">
    <source>
        <dbReference type="ARBA" id="ARBA00004651"/>
    </source>
</evidence>
<dbReference type="GO" id="GO:0098794">
    <property type="term" value="C:postsynapse"/>
    <property type="evidence" value="ECO:0007669"/>
    <property type="project" value="TreeGrafter"/>
</dbReference>
<keyword evidence="3" id="KW-0813">Transport</keyword>
<keyword evidence="13 20" id="KW-1133">Transmembrane helix</keyword>
<evidence type="ECO:0000256" key="2">
    <source>
        <dbReference type="ARBA" id="ARBA00007489"/>
    </source>
</evidence>
<evidence type="ECO:0000256" key="9">
    <source>
        <dbReference type="ARBA" id="ARBA00022729"/>
    </source>
</evidence>
<dbReference type="GO" id="GO:0007154">
    <property type="term" value="P:cell communication"/>
    <property type="evidence" value="ECO:0007669"/>
    <property type="project" value="InterPro"/>
</dbReference>
<feature type="transmembrane region" description="Helical" evidence="20">
    <location>
        <begin position="251"/>
        <end position="271"/>
    </location>
</feature>
<protein>
    <recommendedName>
        <fullName evidence="22">Calx-beta domain-containing protein</fullName>
    </recommendedName>
</protein>
<evidence type="ECO:0000256" key="20">
    <source>
        <dbReference type="SAM" id="Phobius"/>
    </source>
</evidence>
<keyword evidence="5" id="KW-1003">Cell membrane</keyword>
<evidence type="ECO:0000313" key="23">
    <source>
        <dbReference type="Ensembl" id="ENSATEP00000056705.1"/>
    </source>
</evidence>
<dbReference type="GO" id="GO:0005516">
    <property type="term" value="F:calmodulin binding"/>
    <property type="evidence" value="ECO:0007669"/>
    <property type="project" value="UniProtKB-KW"/>
</dbReference>
<dbReference type="InterPro" id="IPR044880">
    <property type="entry name" value="NCX_ion-bd_dom_sf"/>
</dbReference>
<evidence type="ECO:0000256" key="15">
    <source>
        <dbReference type="ARBA" id="ARBA00023065"/>
    </source>
</evidence>
<keyword evidence="10" id="KW-0677">Repeat</keyword>
<dbReference type="Pfam" id="PF01699">
    <property type="entry name" value="Na_Ca_ex"/>
    <property type="match status" value="2"/>
</dbReference>
<dbReference type="PANTHER" id="PTHR11878">
    <property type="entry name" value="SODIUM/CALCIUM EXCHANGER"/>
    <property type="match status" value="1"/>
</dbReference>
<dbReference type="AlphaFoldDB" id="A0A7N6B2Q0"/>
<evidence type="ECO:0000256" key="6">
    <source>
        <dbReference type="ARBA" id="ARBA00022568"/>
    </source>
</evidence>
<keyword evidence="14" id="KW-0915">Sodium</keyword>
<dbReference type="InterPro" id="IPR004837">
    <property type="entry name" value="NaCa_Exmemb"/>
</dbReference>
<dbReference type="FunFam" id="1.20.1420.30:FF:000003">
    <property type="entry name" value="sodium/calcium exchanger 1 isoform X1"/>
    <property type="match status" value="1"/>
</dbReference>
<feature type="chain" id="PRO_5031212694" description="Calx-beta domain-containing protein" evidence="21">
    <location>
        <begin position="26"/>
        <end position="953"/>
    </location>
</feature>
<evidence type="ECO:0000256" key="8">
    <source>
        <dbReference type="ARBA" id="ARBA00022723"/>
    </source>
</evidence>
<comment type="similarity">
    <text evidence="2">Belongs to the Ca(2+):cation antiporter (CaCA) (TC 2.A.19) family. SLC8 subfamily.</text>
</comment>
<dbReference type="FunFam" id="1.20.1420.30:FF:000001">
    <property type="entry name" value="sodium/calcium exchanger 1 isoform X1"/>
    <property type="match status" value="1"/>
</dbReference>
<dbReference type="InterPro" id="IPR032452">
    <property type="entry name" value="Na_Ca_Ex_C-exten"/>
</dbReference>
<feature type="transmembrane region" description="Helical" evidence="20">
    <location>
        <begin position="222"/>
        <end position="245"/>
    </location>
</feature>
<dbReference type="Pfam" id="PF03160">
    <property type="entry name" value="Calx-beta"/>
    <property type="match status" value="1"/>
</dbReference>
<dbReference type="InterPro" id="IPR038081">
    <property type="entry name" value="CalX-like_sf"/>
</dbReference>
<feature type="transmembrane region" description="Helical" evidence="20">
    <location>
        <begin position="185"/>
        <end position="210"/>
    </location>
</feature>
<evidence type="ECO:0000256" key="18">
    <source>
        <dbReference type="ARBA" id="ARBA00023201"/>
    </source>
</evidence>
<keyword evidence="16 20" id="KW-0472">Membrane</keyword>
<evidence type="ECO:0000256" key="11">
    <source>
        <dbReference type="ARBA" id="ARBA00022837"/>
    </source>
</evidence>
<keyword evidence="15" id="KW-0406">Ion transport</keyword>
<dbReference type="Pfam" id="PF16494">
    <property type="entry name" value="Na_Ca_ex_C"/>
    <property type="match status" value="1"/>
</dbReference>
<dbReference type="InterPro" id="IPR004836">
    <property type="entry name" value="Na_Ca_Ex"/>
</dbReference>
<evidence type="ECO:0000256" key="7">
    <source>
        <dbReference type="ARBA" id="ARBA00022692"/>
    </source>
</evidence>
<dbReference type="GO" id="GO:0046872">
    <property type="term" value="F:metal ion binding"/>
    <property type="evidence" value="ECO:0007669"/>
    <property type="project" value="UniProtKB-KW"/>
</dbReference>
<comment type="catalytic activity">
    <reaction evidence="19">
        <text>Ca(2+)(in) + 3 Na(+)(out) = Ca(2+)(out) + 3 Na(+)(in)</text>
        <dbReference type="Rhea" id="RHEA:69955"/>
        <dbReference type="ChEBI" id="CHEBI:29101"/>
        <dbReference type="ChEBI" id="CHEBI:29108"/>
    </reaction>
</comment>
<keyword evidence="9 21" id="KW-0732">Signal</keyword>
<dbReference type="InterPro" id="IPR003644">
    <property type="entry name" value="Calx_beta"/>
</dbReference>
<evidence type="ECO:0000256" key="17">
    <source>
        <dbReference type="ARBA" id="ARBA00023180"/>
    </source>
</evidence>
<dbReference type="GO" id="GO:0030424">
    <property type="term" value="C:axon"/>
    <property type="evidence" value="ECO:0007669"/>
    <property type="project" value="TreeGrafter"/>
</dbReference>
<dbReference type="Ensembl" id="ENSATET00000059099.2">
    <property type="protein sequence ID" value="ENSATEP00000056705.1"/>
    <property type="gene ID" value="ENSATEG00000004715.3"/>
</dbReference>
<dbReference type="PRINTS" id="PR01259">
    <property type="entry name" value="NACAEXCHNGR"/>
</dbReference>
<keyword evidence="17" id="KW-0325">Glycoprotein</keyword>
<evidence type="ECO:0000259" key="22">
    <source>
        <dbReference type="SMART" id="SM00237"/>
    </source>
</evidence>
<evidence type="ECO:0000256" key="14">
    <source>
        <dbReference type="ARBA" id="ARBA00023053"/>
    </source>
</evidence>
<evidence type="ECO:0000256" key="12">
    <source>
        <dbReference type="ARBA" id="ARBA00022860"/>
    </source>
</evidence>
<dbReference type="InterPro" id="IPR051171">
    <property type="entry name" value="CaCA"/>
</dbReference>
<feature type="signal peptide" evidence="21">
    <location>
        <begin position="1"/>
        <end position="25"/>
    </location>
</feature>
<evidence type="ECO:0000256" key="5">
    <source>
        <dbReference type="ARBA" id="ARBA00022475"/>
    </source>
</evidence>
<dbReference type="GO" id="GO:0098703">
    <property type="term" value="P:calcium ion import across plasma membrane"/>
    <property type="evidence" value="ECO:0007669"/>
    <property type="project" value="TreeGrafter"/>
</dbReference>
<keyword evidence="24" id="KW-1185">Reference proteome</keyword>
<dbReference type="Proteomes" id="UP000265040">
    <property type="component" value="Chromosome 13"/>
</dbReference>
<evidence type="ECO:0000256" key="13">
    <source>
        <dbReference type="ARBA" id="ARBA00022989"/>
    </source>
</evidence>
<keyword evidence="4" id="KW-0050">Antiport</keyword>
<sequence length="953" mass="106166">MSLFTSPTPVLLLFLFLLPLPPCRLESQRSEPSSDVDPQVALPSVFPSSFPPSVSYSNSTGSSKTEKCEEVAVCKPGILLPVWKPIRPGLGVQVARAVVYFVSLMYMFLGVSIIADRFMASIEVITSQEKEVTITMPNGETSVATVRIWNETVSNLTLMALGSSAPEILLSVIEVCGHDFKAGELGPGTIVGSAAFNMFVIIGICVWTIPNGETRKIKHLRVFFITAFWSIFAYIWLYLILSVMSPGVVEVWEALVTLLFFPVCVLLAWIADRRLLFYKYMGKRYRADKRHGIVVETEGDLTPNKGGMEMIIDGNTMVNVESSKELDESRKEVIRILKELKQKYPDKELDQLVELANYYALLHQQKSRAFYRVQATRMMIGAGNVLKKHAADHARRAVVTDEEAPEEDDLAICSRISFESAHSQCMENCGILTLAVVCQGGLCENTFYVDYRTEDGSANAGSDYEYSEGTLVFKPGETRKEIKIGIIDDDIFEEDEHFFVRLLNLRVGDAEGMFESDEVGATPKARLVEPLTATVTILDDDHAGIFTFSERMVRVSESVGTMEVTVVRNSGARGTVILPYHSEPGTAKAGEDYEEARGELEFTNDQTTQTLQVRIIDDEEYEKHENFFIVLEEPQSRIMVLIEFNVKSDQEVLKIYKCKDYIFSEGQLSAEEEEARRIAEMGKPILGEHSRLEVVIEESYEFKSTVDKLIKKTNLALVIGTHSWREQFVEAVTVSAGDGDDDEEGREERLPSCYDYVMHFLTVFWKVLFACVPPTEYWNGWACFCVSISVIGLLTAVIGDLASHFGCTVGLRDTVTAVVFVALGTSIPDTFASKVAAMQDQHADASVGNVTGSNAVNVFLGIGVAWSVAAIYWRIKGKEFEVEPGSLAFSVTLFTIFAFICMAVLLFRRRPSIGGELGGPRRSRLLTSLLFLGLWFLYILFSSLEAYCHISGF</sequence>
<dbReference type="GeneTree" id="ENSGT00940000158344"/>
<comment type="subcellular location">
    <subcellularLocation>
        <location evidence="1">Cell membrane</location>
        <topology evidence="1">Multi-pass membrane protein</topology>
    </subcellularLocation>
</comment>
<feature type="domain" description="Calx-beta" evidence="22">
    <location>
        <begin position="397"/>
        <end position="503"/>
    </location>
</feature>
<evidence type="ECO:0000256" key="10">
    <source>
        <dbReference type="ARBA" id="ARBA00022737"/>
    </source>
</evidence>
<reference evidence="23" key="3">
    <citation type="submission" date="2025-09" db="UniProtKB">
        <authorList>
            <consortium name="Ensembl"/>
        </authorList>
    </citation>
    <scope>IDENTIFICATION</scope>
</reference>
<organism evidence="23 24">
    <name type="scientific">Anabas testudineus</name>
    <name type="common">Climbing perch</name>
    <name type="synonym">Anthias testudineus</name>
    <dbReference type="NCBI Taxonomy" id="64144"/>
    <lineage>
        <taxon>Eukaryota</taxon>
        <taxon>Metazoa</taxon>
        <taxon>Chordata</taxon>
        <taxon>Craniata</taxon>
        <taxon>Vertebrata</taxon>
        <taxon>Euteleostomi</taxon>
        <taxon>Actinopterygii</taxon>
        <taxon>Neopterygii</taxon>
        <taxon>Teleostei</taxon>
        <taxon>Neoteleostei</taxon>
        <taxon>Acanthomorphata</taxon>
        <taxon>Anabantaria</taxon>
        <taxon>Anabantiformes</taxon>
        <taxon>Anabantoidei</taxon>
        <taxon>Anabantidae</taxon>
        <taxon>Anabas</taxon>
    </lineage>
</organism>
<evidence type="ECO:0000313" key="24">
    <source>
        <dbReference type="Proteomes" id="UP000265040"/>
    </source>
</evidence>
<feature type="transmembrane region" description="Helical" evidence="20">
    <location>
        <begin position="97"/>
        <end position="115"/>
    </location>
</feature>
<feature type="transmembrane region" description="Helical" evidence="20">
    <location>
        <begin position="855"/>
        <end position="875"/>
    </location>
</feature>
<accession>A0A7N6B2Q0</accession>
<evidence type="ECO:0000256" key="19">
    <source>
        <dbReference type="ARBA" id="ARBA00033667"/>
    </source>
</evidence>
<dbReference type="GO" id="GO:0042383">
    <property type="term" value="C:sarcolemma"/>
    <property type="evidence" value="ECO:0007669"/>
    <property type="project" value="TreeGrafter"/>
</dbReference>
<reference evidence="23" key="2">
    <citation type="submission" date="2025-08" db="UniProtKB">
        <authorList>
            <consortium name="Ensembl"/>
        </authorList>
    </citation>
    <scope>IDENTIFICATION</scope>
</reference>
<proteinExistence type="inferred from homology"/>
<dbReference type="NCBIfam" id="TIGR00845">
    <property type="entry name" value="caca"/>
    <property type="match status" value="1"/>
</dbReference>
<keyword evidence="8" id="KW-0479">Metal-binding</keyword>
<dbReference type="Gene3D" id="1.20.1420.30">
    <property type="entry name" value="NCX, central ion-binding region"/>
    <property type="match status" value="2"/>
</dbReference>
<feature type="transmembrane region" description="Helical" evidence="20">
    <location>
        <begin position="928"/>
        <end position="947"/>
    </location>
</feature>
<dbReference type="GO" id="GO:0005432">
    <property type="term" value="F:calcium:sodium antiporter activity"/>
    <property type="evidence" value="ECO:0007669"/>
    <property type="project" value="InterPro"/>
</dbReference>
<feature type="transmembrane region" description="Helical" evidence="20">
    <location>
        <begin position="887"/>
        <end position="907"/>
    </location>
</feature>